<feature type="transmembrane region" description="Helical" evidence="13">
    <location>
        <begin position="46"/>
        <end position="65"/>
    </location>
</feature>
<dbReference type="Proteomes" id="UP001652623">
    <property type="component" value="Chromosome 12"/>
</dbReference>
<dbReference type="GO" id="GO:0008559">
    <property type="term" value="F:ABC-type xenobiotic transporter activity"/>
    <property type="evidence" value="ECO:0007669"/>
    <property type="project" value="UniProtKB-EC"/>
</dbReference>
<dbReference type="GO" id="GO:0005524">
    <property type="term" value="F:ATP binding"/>
    <property type="evidence" value="ECO:0007669"/>
    <property type="project" value="UniProtKB-KW"/>
</dbReference>
<sequence>MNFYWEIVSVFFALIFLSWILVEIVRGSRRRNARSRGFGQYRGFSLSTIILNVIISVLYLGFGLFDWFNYKTIKSKWFFSAIAWILASVVVVYSKFTILNREKKWPVILIFWWVFSTIIGFLCVFRYLSEFLKFVEIPDYFPQASVVDVASFPLSLLLCFFNIFGCTKNDSDLQVQEPLLQNENNESQVFTGAGIWSRISFQWLNELFETGRVQKLEFSHVPSVPVSERADNAANVLEQSLWHQKIEDASLTSAILHATWKSMAINAVFAGINTAASYTGPFLITNLVNYLLEKSEGTSFEYGFLLAFIIFFSKTLESVTQRQWYFGAHRIGLRVQAALTVLIYKMSISMKYSGPNSGKIINLINVDAERIGDCCLHIHGVWLLPLQVFLAFAILYGNLGVAPAFATLLTTVLVVVCNVPLVKMQKSFESNIMEAKDSRIKKTSEILKSMRVLKLHGWEQRFLMKLLQLRETERSWLKRYLYTCSAVAFLFWTSPTLVSVVTFGVCILVKTPLTAGTVLSTLATLRILQEAIYNLPELISIIARTKVSLYRVCEFIKEDRRNKPIHCHTSKASSNIGIKIEKGEYTWETSDRNLNKLVLKIMEKLSVVQGYKVAICGSVGSGKSSLLYSILGEIPRISGTRIKVYGTKAIVPQTSWIQTGTVRDNVLFGKNMDGAFYEHVLKACALDQDIKMWANGDLSLIGERGINLSGGQKQRIQLGRAVYSDSDVYFLDDPFSAVDAHTGTHLFKKCLMQLLSNKTVVYTTHQLEFLEAADLVLVIKDGLIAQSGKFEDLIKNPKGELVCQLAAYKKSINQLKTSQKDNPCDNSAPHAEDGIEELKEQQREPLSNGKLQEKIQEEEEEAETGRVKWGVYSTFLTSAYGGAFIPIILLCHVFFQGLQMASNYWLAWATEKQGRVNSNQQLIGIFILLSFGSSAFILGRAVFLSTIALETGKNLFHGMTTAIFRAPISFFDLTPSSRILSRCSTDQSTIDTNIPYRVAGLVFAIIQLFFVIALMSHVAWEIFLLFLLVIGISLWYQAYYITTARELARMVGIRKAPILHHFSESITGATTIRCFNQEDRFLMKLLSLIDDYSRVAFHNAATMEWLSVRTNFLFNLVFFLVLIILVSLPPSTIDPSLAGLAATYGLNLNVLQAWIIWNMCNVENKMISVERILQFTNIPSEAPLVIEKCRPNPEWPSHGRIELENLHVQYNPDLPMVLKGITCTFPGNKKIGIVGRTGSGKSTLIQALFRVMEPSRGRIVIDGIDISEIGLLDLRSRLGIIPQDPTLFQGTIRTNLDPLEQHTDKEIWEVLNKCRLAEIIRQDIRLLDEPVSEDGQNWSVGQRQLVCLARVLMNRRKILVLDEATASIDIATDNFIQQMIKKDTSGCTVITVAHRIPTVIDSDLVLVLDGGNIVEYDAPARLLEDSSSSFSKLVAEFSSRSSRRTRGTS</sequence>
<evidence type="ECO:0000256" key="7">
    <source>
        <dbReference type="ARBA" id="ARBA00022840"/>
    </source>
</evidence>
<evidence type="ECO:0000259" key="15">
    <source>
        <dbReference type="PROSITE" id="PS50929"/>
    </source>
</evidence>
<dbReference type="InterPro" id="IPR050173">
    <property type="entry name" value="ABC_transporter_C-like"/>
</dbReference>
<feature type="domain" description="ABC transporter" evidence="14">
    <location>
        <begin position="1201"/>
        <end position="1435"/>
    </location>
</feature>
<dbReference type="Gene3D" id="3.40.50.300">
    <property type="entry name" value="P-loop containing nucleotide triphosphate hydrolases"/>
    <property type="match status" value="2"/>
</dbReference>
<gene>
    <name evidence="17" type="primary">LOC107428391</name>
</gene>
<feature type="transmembrane region" description="Helical" evidence="13">
    <location>
        <begin position="402"/>
        <end position="422"/>
    </location>
</feature>
<evidence type="ECO:0000256" key="3">
    <source>
        <dbReference type="ARBA" id="ARBA00012191"/>
    </source>
</evidence>
<feature type="transmembrane region" description="Helical" evidence="13">
    <location>
        <begin position="922"/>
        <end position="943"/>
    </location>
</feature>
<keyword evidence="6" id="KW-0547">Nucleotide-binding</keyword>
<dbReference type="InterPro" id="IPR036640">
    <property type="entry name" value="ABC1_TM_sf"/>
</dbReference>
<dbReference type="PROSITE" id="PS50893">
    <property type="entry name" value="ABC_TRANSPORTER_2"/>
    <property type="match status" value="2"/>
</dbReference>
<evidence type="ECO:0000256" key="10">
    <source>
        <dbReference type="ARBA" id="ARBA00023136"/>
    </source>
</evidence>
<feature type="transmembrane region" description="Helical" evidence="13">
    <location>
        <begin position="108"/>
        <end position="128"/>
    </location>
</feature>
<feature type="domain" description="ABC transmembrane type-1" evidence="15">
    <location>
        <begin position="887"/>
        <end position="1164"/>
    </location>
</feature>
<dbReference type="InterPro" id="IPR017871">
    <property type="entry name" value="ABC_transporter-like_CS"/>
</dbReference>
<reference evidence="17" key="1">
    <citation type="submission" date="2025-08" db="UniProtKB">
        <authorList>
            <consortium name="RefSeq"/>
        </authorList>
    </citation>
    <scope>IDENTIFICATION</scope>
    <source>
        <tissue evidence="17">Seedling</tissue>
    </source>
</reference>
<evidence type="ECO:0000256" key="5">
    <source>
        <dbReference type="ARBA" id="ARBA00022692"/>
    </source>
</evidence>
<evidence type="ECO:0000256" key="12">
    <source>
        <dbReference type="SAM" id="MobiDB-lite"/>
    </source>
</evidence>
<dbReference type="InParanoid" id="A0A6P4AI23"/>
<dbReference type="GO" id="GO:0016020">
    <property type="term" value="C:membrane"/>
    <property type="evidence" value="ECO:0007669"/>
    <property type="project" value="UniProtKB-SubCell"/>
</dbReference>
<feature type="transmembrane region" description="Helical" evidence="13">
    <location>
        <begin position="140"/>
        <end position="164"/>
    </location>
</feature>
<dbReference type="Pfam" id="PF00664">
    <property type="entry name" value="ABC_membrane"/>
    <property type="match status" value="2"/>
</dbReference>
<organism evidence="16 17">
    <name type="scientific">Ziziphus jujuba</name>
    <name type="common">Chinese jujube</name>
    <name type="synonym">Ziziphus sativa</name>
    <dbReference type="NCBI Taxonomy" id="326968"/>
    <lineage>
        <taxon>Eukaryota</taxon>
        <taxon>Viridiplantae</taxon>
        <taxon>Streptophyta</taxon>
        <taxon>Embryophyta</taxon>
        <taxon>Tracheophyta</taxon>
        <taxon>Spermatophyta</taxon>
        <taxon>Magnoliopsida</taxon>
        <taxon>eudicotyledons</taxon>
        <taxon>Gunneridae</taxon>
        <taxon>Pentapetalae</taxon>
        <taxon>rosids</taxon>
        <taxon>fabids</taxon>
        <taxon>Rosales</taxon>
        <taxon>Rhamnaceae</taxon>
        <taxon>Paliureae</taxon>
        <taxon>Ziziphus</taxon>
    </lineage>
</organism>
<accession>A0A6P4AI23</accession>
<feature type="region of interest" description="Disordered" evidence="12">
    <location>
        <begin position="839"/>
        <end position="859"/>
    </location>
</feature>
<dbReference type="CDD" id="cd18579">
    <property type="entry name" value="ABC_6TM_ABCC_D1"/>
    <property type="match status" value="1"/>
</dbReference>
<feature type="transmembrane region" description="Helical" evidence="13">
    <location>
        <begin position="376"/>
        <end position="396"/>
    </location>
</feature>
<feature type="transmembrane region" description="Helical" evidence="13">
    <location>
        <begin position="955"/>
        <end position="973"/>
    </location>
</feature>
<feature type="transmembrane region" description="Helical" evidence="13">
    <location>
        <begin position="994"/>
        <end position="1016"/>
    </location>
</feature>
<comment type="catalytic activity">
    <reaction evidence="11">
        <text>ATP + H2O + xenobioticSide 1 = ADP + phosphate + xenobioticSide 2.</text>
        <dbReference type="EC" id="7.6.2.2"/>
    </reaction>
</comment>
<dbReference type="InterPro" id="IPR011527">
    <property type="entry name" value="ABC1_TM_dom"/>
</dbReference>
<evidence type="ECO:0000256" key="1">
    <source>
        <dbReference type="ARBA" id="ARBA00004141"/>
    </source>
</evidence>
<evidence type="ECO:0000256" key="6">
    <source>
        <dbReference type="ARBA" id="ARBA00022741"/>
    </source>
</evidence>
<keyword evidence="10 13" id="KW-0472">Membrane</keyword>
<feature type="transmembrane region" description="Helical" evidence="13">
    <location>
        <begin position="6"/>
        <end position="25"/>
    </location>
</feature>
<keyword evidence="7" id="KW-0067">ATP-binding</keyword>
<comment type="similarity">
    <text evidence="2">Belongs to the ABC transporter superfamily. ABCC family. Conjugate transporter (TC 3.A.1.208) subfamily.</text>
</comment>
<dbReference type="EC" id="7.6.2.2" evidence="3"/>
<dbReference type="InterPro" id="IPR044726">
    <property type="entry name" value="ABCC_6TM_D2"/>
</dbReference>
<dbReference type="PANTHER" id="PTHR24223">
    <property type="entry name" value="ATP-BINDING CASSETTE SUB-FAMILY C"/>
    <property type="match status" value="1"/>
</dbReference>
<dbReference type="SMART" id="SM00382">
    <property type="entry name" value="AAA"/>
    <property type="match status" value="2"/>
</dbReference>
<evidence type="ECO:0000256" key="4">
    <source>
        <dbReference type="ARBA" id="ARBA00022448"/>
    </source>
</evidence>
<dbReference type="Gene3D" id="1.20.1560.10">
    <property type="entry name" value="ABC transporter type 1, transmembrane domain"/>
    <property type="match status" value="2"/>
</dbReference>
<evidence type="ECO:0000256" key="11">
    <source>
        <dbReference type="ARBA" id="ARBA00034018"/>
    </source>
</evidence>
<evidence type="ECO:0000256" key="9">
    <source>
        <dbReference type="ARBA" id="ARBA00022989"/>
    </source>
</evidence>
<dbReference type="InterPro" id="IPR027417">
    <property type="entry name" value="P-loop_NTPase"/>
</dbReference>
<dbReference type="PANTHER" id="PTHR24223:SF222">
    <property type="entry name" value="OS01G0902100 PROTEIN"/>
    <property type="match status" value="1"/>
</dbReference>
<feature type="transmembrane region" description="Helical" evidence="13">
    <location>
        <begin position="480"/>
        <end position="505"/>
    </location>
</feature>
<evidence type="ECO:0000256" key="13">
    <source>
        <dbReference type="SAM" id="Phobius"/>
    </source>
</evidence>
<keyword evidence="8" id="KW-1278">Translocase</keyword>
<dbReference type="CDD" id="cd18580">
    <property type="entry name" value="ABC_6TM_ABCC_D2"/>
    <property type="match status" value="1"/>
</dbReference>
<evidence type="ECO:0000313" key="16">
    <source>
        <dbReference type="Proteomes" id="UP001652623"/>
    </source>
</evidence>
<dbReference type="PROSITE" id="PS00211">
    <property type="entry name" value="ABC_TRANSPORTER_1"/>
    <property type="match status" value="1"/>
</dbReference>
<evidence type="ECO:0000259" key="14">
    <source>
        <dbReference type="PROSITE" id="PS50893"/>
    </source>
</evidence>
<protein>
    <recommendedName>
        <fullName evidence="3">ABC-type xenobiotic transporter</fullName>
        <ecNumber evidence="3">7.6.2.2</ecNumber>
    </recommendedName>
</protein>
<keyword evidence="16" id="KW-1185">Reference proteome</keyword>
<keyword evidence="4" id="KW-0813">Transport</keyword>
<dbReference type="GeneID" id="107428391"/>
<dbReference type="SUPFAM" id="SSF52540">
    <property type="entry name" value="P-loop containing nucleoside triphosphate hydrolases"/>
    <property type="match status" value="2"/>
</dbReference>
<dbReference type="RefSeq" id="XP_015894410.3">
    <property type="nucleotide sequence ID" value="XM_016038924.4"/>
</dbReference>
<comment type="subcellular location">
    <subcellularLocation>
        <location evidence="1">Membrane</location>
        <topology evidence="1">Multi-pass membrane protein</topology>
    </subcellularLocation>
</comment>
<feature type="transmembrane region" description="Helical" evidence="13">
    <location>
        <begin position="77"/>
        <end position="96"/>
    </location>
</feature>
<keyword evidence="9 13" id="KW-1133">Transmembrane helix</keyword>
<dbReference type="GO" id="GO:0016887">
    <property type="term" value="F:ATP hydrolysis activity"/>
    <property type="evidence" value="ECO:0007669"/>
    <property type="project" value="InterPro"/>
</dbReference>
<name>A0A6P4AI23_ZIZJJ</name>
<dbReference type="InterPro" id="IPR003593">
    <property type="entry name" value="AAA+_ATPase"/>
</dbReference>
<dbReference type="SUPFAM" id="SSF90123">
    <property type="entry name" value="ABC transporter transmembrane region"/>
    <property type="match status" value="2"/>
</dbReference>
<dbReference type="CDD" id="cd03250">
    <property type="entry name" value="ABCC_MRP_domain1"/>
    <property type="match status" value="1"/>
</dbReference>
<feature type="transmembrane region" description="Helical" evidence="13">
    <location>
        <begin position="869"/>
        <end position="895"/>
    </location>
</feature>
<keyword evidence="5 13" id="KW-0812">Transmembrane</keyword>
<feature type="domain" description="ABC transporter" evidence="14">
    <location>
        <begin position="578"/>
        <end position="806"/>
    </location>
</feature>
<dbReference type="Pfam" id="PF00005">
    <property type="entry name" value="ABC_tran"/>
    <property type="match status" value="2"/>
</dbReference>
<feature type="transmembrane region" description="Helical" evidence="13">
    <location>
        <begin position="1022"/>
        <end position="1041"/>
    </location>
</feature>
<proteinExistence type="inferred from homology"/>
<evidence type="ECO:0000313" key="17">
    <source>
        <dbReference type="RefSeq" id="XP_015894410.3"/>
    </source>
</evidence>
<feature type="transmembrane region" description="Helical" evidence="13">
    <location>
        <begin position="1112"/>
        <end position="1131"/>
    </location>
</feature>
<dbReference type="KEGG" id="zju:107428391"/>
<evidence type="ECO:0000256" key="2">
    <source>
        <dbReference type="ARBA" id="ARBA00009726"/>
    </source>
</evidence>
<evidence type="ECO:0000256" key="8">
    <source>
        <dbReference type="ARBA" id="ARBA00022967"/>
    </source>
</evidence>
<feature type="domain" description="ABC transmembrane type-1" evidence="15">
    <location>
        <begin position="264"/>
        <end position="544"/>
    </location>
</feature>
<dbReference type="PROSITE" id="PS50929">
    <property type="entry name" value="ABC_TM1F"/>
    <property type="match status" value="2"/>
</dbReference>
<dbReference type="InterPro" id="IPR044746">
    <property type="entry name" value="ABCC_6TM_D1"/>
</dbReference>
<dbReference type="InterPro" id="IPR003439">
    <property type="entry name" value="ABC_transporter-like_ATP-bd"/>
</dbReference>
<dbReference type="CDD" id="cd03244">
    <property type="entry name" value="ABCC_MRP_domain2"/>
    <property type="match status" value="1"/>
</dbReference>